<sequence length="163" mass="18016">VDITRVSLDRISRPASSSRAYCRSLNASLELSAPEPRFPKVDSPVSLAGSHQRGSLEGCCPEENKSDDREKSDGKEVRTDRQTTEENTTFLQKCILNPRCMSNSDSGEDSMETQTWKLSEPSQEKLSNATTANSSNVECSEETDVDPQIQAAIKEMNKLDTIL</sequence>
<dbReference type="Proteomes" id="UP000054232">
    <property type="component" value="Unassembled WGS sequence"/>
</dbReference>
<name>A0A093L419_EURHL</name>
<keyword evidence="3" id="KW-0175">Coiled coil</keyword>
<feature type="region of interest" description="Disordered" evidence="4">
    <location>
        <begin position="32"/>
        <end position="86"/>
    </location>
</feature>
<dbReference type="InterPro" id="IPR026246">
    <property type="entry name" value="Fsip1"/>
</dbReference>
<evidence type="ECO:0000256" key="1">
    <source>
        <dbReference type="ARBA" id="ARBA00010495"/>
    </source>
</evidence>
<evidence type="ECO:0000256" key="3">
    <source>
        <dbReference type="ARBA" id="ARBA00023054"/>
    </source>
</evidence>
<dbReference type="Pfam" id="PF15554">
    <property type="entry name" value="FSIP1"/>
    <property type="match status" value="1"/>
</dbReference>
<feature type="compositionally biased region" description="Polar residues" evidence="4">
    <location>
        <begin position="112"/>
        <end position="138"/>
    </location>
</feature>
<feature type="compositionally biased region" description="Basic and acidic residues" evidence="4">
    <location>
        <begin position="62"/>
        <end position="84"/>
    </location>
</feature>
<evidence type="ECO:0000256" key="2">
    <source>
        <dbReference type="ARBA" id="ARBA00019480"/>
    </source>
</evidence>
<gene>
    <name evidence="5" type="ORF">N326_03989</name>
</gene>
<evidence type="ECO:0000313" key="6">
    <source>
        <dbReference type="Proteomes" id="UP000054232"/>
    </source>
</evidence>
<evidence type="ECO:0000313" key="5">
    <source>
        <dbReference type="EMBL" id="KFW04096.1"/>
    </source>
</evidence>
<dbReference type="PANTHER" id="PTHR22012:SF2">
    <property type="entry name" value="FIBROUS SHEATH-INTERACTING PROTEIN 1"/>
    <property type="match status" value="1"/>
</dbReference>
<evidence type="ECO:0000256" key="4">
    <source>
        <dbReference type="SAM" id="MobiDB-lite"/>
    </source>
</evidence>
<dbReference type="AlphaFoldDB" id="A0A093L419"/>
<comment type="similarity">
    <text evidence="1">Belongs to the FSIP1 family.</text>
</comment>
<proteinExistence type="inferred from homology"/>
<reference evidence="5 6" key="1">
    <citation type="submission" date="2014-04" db="EMBL/GenBank/DDBJ databases">
        <title>Genome evolution of avian class.</title>
        <authorList>
            <person name="Zhang G."/>
            <person name="Li C."/>
        </authorList>
    </citation>
    <scope>NUCLEOTIDE SEQUENCE [LARGE SCALE GENOMIC DNA]</scope>
    <source>
        <strain evidence="5">BGI_N326</strain>
    </source>
</reference>
<dbReference type="PANTHER" id="PTHR22012">
    <property type="entry name" value="FIBROUS SHEATH INTERACTING PROTEIN 1"/>
    <property type="match status" value="1"/>
</dbReference>
<dbReference type="EMBL" id="KK565637">
    <property type="protein sequence ID" value="KFW04096.1"/>
    <property type="molecule type" value="Genomic_DNA"/>
</dbReference>
<feature type="non-terminal residue" evidence="5">
    <location>
        <position position="1"/>
    </location>
</feature>
<accession>A0A093L419</accession>
<keyword evidence="6" id="KW-1185">Reference proteome</keyword>
<organism evidence="5 6">
    <name type="scientific">Eurypyga helias</name>
    <name type="common">Sunbittern</name>
    <name type="synonym">Ardea helias</name>
    <dbReference type="NCBI Taxonomy" id="54383"/>
    <lineage>
        <taxon>Eukaryota</taxon>
        <taxon>Metazoa</taxon>
        <taxon>Chordata</taxon>
        <taxon>Craniata</taxon>
        <taxon>Vertebrata</taxon>
        <taxon>Euteleostomi</taxon>
        <taxon>Archelosauria</taxon>
        <taxon>Archosauria</taxon>
        <taxon>Dinosauria</taxon>
        <taxon>Saurischia</taxon>
        <taxon>Theropoda</taxon>
        <taxon>Coelurosauria</taxon>
        <taxon>Aves</taxon>
        <taxon>Neognathae</taxon>
        <taxon>Neoaves</taxon>
        <taxon>Phaethontimorphae</taxon>
        <taxon>Eurypygiformes</taxon>
        <taxon>Eurypygidae</taxon>
        <taxon>Eurypyga</taxon>
    </lineage>
</organism>
<protein>
    <recommendedName>
        <fullName evidence="2">Fibrous sheath-interacting protein 1</fullName>
    </recommendedName>
</protein>
<feature type="non-terminal residue" evidence="5">
    <location>
        <position position="163"/>
    </location>
</feature>
<feature type="region of interest" description="Disordered" evidence="4">
    <location>
        <begin position="101"/>
        <end position="145"/>
    </location>
</feature>